<dbReference type="InterPro" id="IPR008490">
    <property type="entry name" value="Transposase_InsH_N"/>
</dbReference>
<dbReference type="Proteomes" id="UP000647133">
    <property type="component" value="Unassembled WGS sequence"/>
</dbReference>
<proteinExistence type="predicted"/>
<feature type="domain" description="Transposase DDE" evidence="3">
    <location>
        <begin position="354"/>
        <end position="479"/>
    </location>
</feature>
<dbReference type="InterPro" id="IPR047629">
    <property type="entry name" value="IS1182_transpos"/>
</dbReference>
<evidence type="ECO:0000259" key="3">
    <source>
        <dbReference type="Pfam" id="PF13751"/>
    </source>
</evidence>
<gene>
    <name evidence="4" type="ORF">IFO69_21545</name>
</gene>
<dbReference type="Pfam" id="PF13751">
    <property type="entry name" value="DDE_Tnp_1_6"/>
    <property type="match status" value="1"/>
</dbReference>
<dbReference type="PANTHER" id="PTHR33408:SF2">
    <property type="entry name" value="TRANSPOSASE DDE DOMAIN-CONTAINING PROTEIN"/>
    <property type="match status" value="1"/>
</dbReference>
<accession>A0ABR9AS29</accession>
<dbReference type="RefSeq" id="WP_192012229.1">
    <property type="nucleotide sequence ID" value="NZ_JACYTQ010000019.1"/>
</dbReference>
<feature type="non-terminal residue" evidence="4">
    <location>
        <position position="1"/>
    </location>
</feature>
<dbReference type="PANTHER" id="PTHR33408">
    <property type="entry name" value="TRANSPOSASE"/>
    <property type="match status" value="1"/>
</dbReference>
<protein>
    <submittedName>
        <fullName evidence="4">IS1182 family transposase</fullName>
    </submittedName>
</protein>
<organism evidence="4 5">
    <name type="scientific">Echinicola arenosa</name>
    <dbReference type="NCBI Taxonomy" id="2774144"/>
    <lineage>
        <taxon>Bacteria</taxon>
        <taxon>Pseudomonadati</taxon>
        <taxon>Bacteroidota</taxon>
        <taxon>Cytophagia</taxon>
        <taxon>Cytophagales</taxon>
        <taxon>Cyclobacteriaceae</taxon>
        <taxon>Echinicola</taxon>
    </lineage>
</organism>
<feature type="compositionally biased region" description="Polar residues" evidence="1">
    <location>
        <begin position="414"/>
        <end position="427"/>
    </location>
</feature>
<dbReference type="InterPro" id="IPR025668">
    <property type="entry name" value="Tnp_DDE_dom"/>
</dbReference>
<feature type="region of interest" description="Disordered" evidence="1">
    <location>
        <begin position="414"/>
        <end position="435"/>
    </location>
</feature>
<reference evidence="4 5" key="1">
    <citation type="submission" date="2020-09" db="EMBL/GenBank/DDBJ databases">
        <title>Echinicola sp. CAU 1574 isolated from sand of Sido Beach.</title>
        <authorList>
            <person name="Kim W."/>
        </authorList>
    </citation>
    <scope>NUCLEOTIDE SEQUENCE [LARGE SCALE GENOMIC DNA]</scope>
    <source>
        <strain evidence="4 5">CAU 1574</strain>
    </source>
</reference>
<evidence type="ECO:0000256" key="1">
    <source>
        <dbReference type="SAM" id="MobiDB-lite"/>
    </source>
</evidence>
<sequence>HPGRVVHQIIERIDLSEVYSRYSENGSSSYHPKMLLKVLVYGYLENCYSSRKLEKAVRENIVFMWLAGMQRPDHHTINRFRSERLRDVIGDIFAQVVLLLHEEGLLDIKEVYTDGTKIEANANRYTFVWGKAIKKSKERISSQLQELWDYAGSVASAELGTEEPDFVNPSAGKVTQTIQKINQALEGKTVDKKVKQKLGYAQKNWPAKLEEYAQKEEVLAGRNSYSKTDPDATFMRMKEDHMRNGQLKPAYNLQLSTHGRFVVNYSLHPNPNDTLTLKPHLQQYHQHYGFYPSCCTADAGYGSEENYCFLEQNRIEAYVKYNTFHKELRQESKSKKVHGLLENLYYDPQKDHYICPMGQAMKPSGESTGKTSTGFVQHYRHYVAKNCQGCPLTASCRPGAGNKTLRVNTRLQQQKTRARQRLTSEQGIQKRRQRATDVEPVFADFKHNKGRARFMLRGAEKVAIETGLIAIAHNLAKMAG</sequence>
<evidence type="ECO:0000313" key="4">
    <source>
        <dbReference type="EMBL" id="MBD8491349.1"/>
    </source>
</evidence>
<name>A0ABR9AS29_9BACT</name>
<comment type="caution">
    <text evidence="4">The sequence shown here is derived from an EMBL/GenBank/DDBJ whole genome shotgun (WGS) entry which is preliminary data.</text>
</comment>
<keyword evidence="5" id="KW-1185">Reference proteome</keyword>
<dbReference type="Pfam" id="PF05598">
    <property type="entry name" value="DUF772"/>
    <property type="match status" value="1"/>
</dbReference>
<dbReference type="NCBIfam" id="NF033551">
    <property type="entry name" value="transpos_IS1182"/>
    <property type="match status" value="1"/>
</dbReference>
<evidence type="ECO:0000313" key="5">
    <source>
        <dbReference type="Proteomes" id="UP000647133"/>
    </source>
</evidence>
<evidence type="ECO:0000259" key="2">
    <source>
        <dbReference type="Pfam" id="PF05598"/>
    </source>
</evidence>
<dbReference type="EMBL" id="JACYTQ010000019">
    <property type="protein sequence ID" value="MBD8491349.1"/>
    <property type="molecule type" value="Genomic_DNA"/>
</dbReference>
<feature type="domain" description="Transposase InsH N-terminal" evidence="2">
    <location>
        <begin position="4"/>
        <end position="82"/>
    </location>
</feature>